<dbReference type="RefSeq" id="XP_040793232.1">
    <property type="nucleotide sequence ID" value="XM_040931522.1"/>
</dbReference>
<dbReference type="AlphaFoldDB" id="A0A9P4LE14"/>
<evidence type="ECO:0000256" key="1">
    <source>
        <dbReference type="SAM" id="MobiDB-lite"/>
    </source>
</evidence>
<dbReference type="EMBL" id="ML976614">
    <property type="protein sequence ID" value="KAF1850669.1"/>
    <property type="molecule type" value="Genomic_DNA"/>
</dbReference>
<comment type="caution">
    <text evidence="2">The sequence shown here is derived from an EMBL/GenBank/DDBJ whole genome shotgun (WGS) entry which is preliminary data.</text>
</comment>
<gene>
    <name evidence="2" type="ORF">K460DRAFT_350697</name>
</gene>
<accession>A0A9P4LE14</accession>
<evidence type="ECO:0000313" key="3">
    <source>
        <dbReference type="Proteomes" id="UP000800039"/>
    </source>
</evidence>
<evidence type="ECO:0000313" key="2">
    <source>
        <dbReference type="EMBL" id="KAF1850669.1"/>
    </source>
</evidence>
<protein>
    <submittedName>
        <fullName evidence="2">Uncharacterized protein</fullName>
    </submittedName>
</protein>
<feature type="region of interest" description="Disordered" evidence="1">
    <location>
        <begin position="1"/>
        <end position="25"/>
    </location>
</feature>
<reference evidence="2" key="1">
    <citation type="submission" date="2020-01" db="EMBL/GenBank/DDBJ databases">
        <authorList>
            <consortium name="DOE Joint Genome Institute"/>
            <person name="Haridas S."/>
            <person name="Albert R."/>
            <person name="Binder M."/>
            <person name="Bloem J."/>
            <person name="Labutti K."/>
            <person name="Salamov A."/>
            <person name="Andreopoulos B."/>
            <person name="Baker S.E."/>
            <person name="Barry K."/>
            <person name="Bills G."/>
            <person name="Bluhm B.H."/>
            <person name="Cannon C."/>
            <person name="Castanera R."/>
            <person name="Culley D.E."/>
            <person name="Daum C."/>
            <person name="Ezra D."/>
            <person name="Gonzalez J.B."/>
            <person name="Henrissat B."/>
            <person name="Kuo A."/>
            <person name="Liang C."/>
            <person name="Lipzen A."/>
            <person name="Lutzoni F."/>
            <person name="Magnuson J."/>
            <person name="Mondo S."/>
            <person name="Nolan M."/>
            <person name="Ohm R."/>
            <person name="Pangilinan J."/>
            <person name="Park H.-J."/>
            <person name="Ramirez L."/>
            <person name="Alfaro M."/>
            <person name="Sun H."/>
            <person name="Tritt A."/>
            <person name="Yoshinaga Y."/>
            <person name="Zwiers L.-H."/>
            <person name="Turgeon B.G."/>
            <person name="Goodwin S.B."/>
            <person name="Spatafora J.W."/>
            <person name="Crous P.W."/>
            <person name="Grigoriev I.V."/>
        </authorList>
    </citation>
    <scope>NUCLEOTIDE SEQUENCE</scope>
    <source>
        <strain evidence="2">CBS 394.84</strain>
    </source>
</reference>
<dbReference type="Proteomes" id="UP000800039">
    <property type="component" value="Unassembled WGS sequence"/>
</dbReference>
<sequence length="108" mass="12707">MAKWTTVAKNTSPRSRSQPRRPIAPKSHQQIYLIAFLLNWLRSHDILYRFMQNGMDTQTLANIVNHHWKPTKGHAIIINTLCKITQKTMRDSGYERWTVNKHKAGTFY</sequence>
<name>A0A9P4LE14_9PLEO</name>
<dbReference type="OrthoDB" id="3675232at2759"/>
<keyword evidence="3" id="KW-1185">Reference proteome</keyword>
<proteinExistence type="predicted"/>
<dbReference type="GeneID" id="63848774"/>
<organism evidence="2 3">
    <name type="scientific">Cucurbitaria berberidis CBS 394.84</name>
    <dbReference type="NCBI Taxonomy" id="1168544"/>
    <lineage>
        <taxon>Eukaryota</taxon>
        <taxon>Fungi</taxon>
        <taxon>Dikarya</taxon>
        <taxon>Ascomycota</taxon>
        <taxon>Pezizomycotina</taxon>
        <taxon>Dothideomycetes</taxon>
        <taxon>Pleosporomycetidae</taxon>
        <taxon>Pleosporales</taxon>
        <taxon>Pleosporineae</taxon>
        <taxon>Cucurbitariaceae</taxon>
        <taxon>Cucurbitaria</taxon>
    </lineage>
</organism>